<feature type="region of interest" description="Disordered" evidence="1">
    <location>
        <begin position="84"/>
        <end position="124"/>
    </location>
</feature>
<feature type="region of interest" description="Disordered" evidence="1">
    <location>
        <begin position="43"/>
        <end position="63"/>
    </location>
</feature>
<sequence>MFQTAGYPAHPPQFAYAFQSPPHTPPFCRQYAYYSHPAYSPLATPPHKPSARRATTYTTQPSVPRQSAYYEHVNSARAYASQRPKSAYYEERTKPTNNYDRARDPLYEKPEARPKQTRQATESDAQRFGIPTGYSYKNWNPDEEPILLLGSVFDANSLGRWIYDWTVFFFGRSTPMTEVAGELWLLLISLAAKIKLAEEHLSQIKDEADLDLIEDFLESGERLWQRFNKLLKICEDFMWRAARRECGNSRPVTMGKRSGCEFVDSMFGRHRELARTEKLMTSIRLWSMRFDANCAEILSSLS</sequence>
<feature type="compositionally biased region" description="Polar residues" evidence="1">
    <location>
        <begin position="53"/>
        <end position="63"/>
    </location>
</feature>
<keyword evidence="3" id="KW-1185">Reference proteome</keyword>
<organism evidence="2 3">
    <name type="scientific">Piedraia hortae CBS 480.64</name>
    <dbReference type="NCBI Taxonomy" id="1314780"/>
    <lineage>
        <taxon>Eukaryota</taxon>
        <taxon>Fungi</taxon>
        <taxon>Dikarya</taxon>
        <taxon>Ascomycota</taxon>
        <taxon>Pezizomycotina</taxon>
        <taxon>Dothideomycetes</taxon>
        <taxon>Dothideomycetidae</taxon>
        <taxon>Capnodiales</taxon>
        <taxon>Piedraiaceae</taxon>
        <taxon>Piedraia</taxon>
    </lineage>
</organism>
<dbReference type="OrthoDB" id="5398854at2759"/>
<evidence type="ECO:0000313" key="3">
    <source>
        <dbReference type="Proteomes" id="UP000799421"/>
    </source>
</evidence>
<evidence type="ECO:0000313" key="2">
    <source>
        <dbReference type="EMBL" id="KAF2861016.1"/>
    </source>
</evidence>
<proteinExistence type="predicted"/>
<protein>
    <submittedName>
        <fullName evidence="2">Vegetative cell wall protein gp1</fullName>
    </submittedName>
</protein>
<dbReference type="AlphaFoldDB" id="A0A6A7C0C2"/>
<reference evidence="2" key="1">
    <citation type="journal article" date="2020" name="Stud. Mycol.">
        <title>101 Dothideomycetes genomes: a test case for predicting lifestyles and emergence of pathogens.</title>
        <authorList>
            <person name="Haridas S."/>
            <person name="Albert R."/>
            <person name="Binder M."/>
            <person name="Bloem J."/>
            <person name="Labutti K."/>
            <person name="Salamov A."/>
            <person name="Andreopoulos B."/>
            <person name="Baker S."/>
            <person name="Barry K."/>
            <person name="Bills G."/>
            <person name="Bluhm B."/>
            <person name="Cannon C."/>
            <person name="Castanera R."/>
            <person name="Culley D."/>
            <person name="Daum C."/>
            <person name="Ezra D."/>
            <person name="Gonzalez J."/>
            <person name="Henrissat B."/>
            <person name="Kuo A."/>
            <person name="Liang C."/>
            <person name="Lipzen A."/>
            <person name="Lutzoni F."/>
            <person name="Magnuson J."/>
            <person name="Mondo S."/>
            <person name="Nolan M."/>
            <person name="Ohm R."/>
            <person name="Pangilinan J."/>
            <person name="Park H.-J."/>
            <person name="Ramirez L."/>
            <person name="Alfaro M."/>
            <person name="Sun H."/>
            <person name="Tritt A."/>
            <person name="Yoshinaga Y."/>
            <person name="Zwiers L.-H."/>
            <person name="Turgeon B."/>
            <person name="Goodwin S."/>
            <person name="Spatafora J."/>
            <person name="Crous P."/>
            <person name="Grigoriev I."/>
        </authorList>
    </citation>
    <scope>NUCLEOTIDE SEQUENCE</scope>
    <source>
        <strain evidence="2">CBS 480.64</strain>
    </source>
</reference>
<gene>
    <name evidence="2" type="ORF">K470DRAFT_281775</name>
</gene>
<name>A0A6A7C0C2_9PEZI</name>
<dbReference type="Proteomes" id="UP000799421">
    <property type="component" value="Unassembled WGS sequence"/>
</dbReference>
<accession>A0A6A7C0C2</accession>
<feature type="compositionally biased region" description="Basic and acidic residues" evidence="1">
    <location>
        <begin position="88"/>
        <end position="114"/>
    </location>
</feature>
<evidence type="ECO:0000256" key="1">
    <source>
        <dbReference type="SAM" id="MobiDB-lite"/>
    </source>
</evidence>
<dbReference type="EMBL" id="MU005976">
    <property type="protein sequence ID" value="KAF2861016.1"/>
    <property type="molecule type" value="Genomic_DNA"/>
</dbReference>